<sequence length="483" mass="54360">MRIGWASMDITPDRPVYLAGQMYVRVSRFVHDSITASALVLENGGEQAVFVSMDTVAVPDFLMAEIRCRLAEREGPDPDKVSLCATHTHTSSRFSVVGNETLARYMGSGTIEAPEAPANILCGEEGKKYLADRIECLIMDAWENRREGSAGTAEDYAVVGFNRRPVFRTGDHECARMYGDCSRTDFLRFEGTTDHTAAMLYTWDESGKLTGIAVNIPCPAQVMELHSFISADYWHYARNHIREKLGNIHILPLCGAAGDQNPLDLVRISKENKEELIRWSAQEDEVFRNIDMTGICEETGERIAEAVMRGYRTALGRKWNRPVLEHKIVHKELPLRTVTEEEYIEAEKIIRDFKSRFSEENRMGMAEQLKLYGPVGIAERYALQQESHSFPAELHILRIQDSVFVTHPFELFTEYGLRIRAGCRARNVFHVQLCNGYADYLPTRAAIAGGSYSSEPASTYVGPEGGDLLAAVLTEEANRLFDR</sequence>
<reference evidence="1 2" key="1">
    <citation type="submission" date="2016-07" db="EMBL/GenBank/DDBJ databases">
        <title>Characterization of isolates of Eisenbergiella tayi derived from blood cultures, using whole genome sequencing.</title>
        <authorList>
            <person name="Burdz T."/>
            <person name="Wiebe D."/>
            <person name="Huynh C."/>
            <person name="Bernard K."/>
        </authorList>
    </citation>
    <scope>NUCLEOTIDE SEQUENCE [LARGE SCALE GENOMIC DNA]</scope>
    <source>
        <strain evidence="1 2">NML 120489</strain>
    </source>
</reference>
<proteinExistence type="predicted"/>
<name>A0A1E3AQI1_9FIRM</name>
<dbReference type="Proteomes" id="UP000095003">
    <property type="component" value="Unassembled WGS sequence"/>
</dbReference>
<organism evidence="1 2">
    <name type="scientific">Eisenbergiella tayi</name>
    <dbReference type="NCBI Taxonomy" id="1432052"/>
    <lineage>
        <taxon>Bacteria</taxon>
        <taxon>Bacillati</taxon>
        <taxon>Bacillota</taxon>
        <taxon>Clostridia</taxon>
        <taxon>Lachnospirales</taxon>
        <taxon>Lachnospiraceae</taxon>
        <taxon>Eisenbergiella</taxon>
    </lineage>
</organism>
<evidence type="ECO:0008006" key="3">
    <source>
        <dbReference type="Google" id="ProtNLM"/>
    </source>
</evidence>
<protein>
    <recommendedName>
        <fullName evidence="3">Neutral/alkaline non-lysosomal ceramidase</fullName>
    </recommendedName>
</protein>
<evidence type="ECO:0000313" key="2">
    <source>
        <dbReference type="Proteomes" id="UP000095003"/>
    </source>
</evidence>
<dbReference type="EMBL" id="MCGI01000004">
    <property type="protein sequence ID" value="ODM10386.1"/>
    <property type="molecule type" value="Genomic_DNA"/>
</dbReference>
<gene>
    <name evidence="1" type="ORF">BEH84_04758</name>
</gene>
<accession>A0A1E3AQI1</accession>
<comment type="caution">
    <text evidence="1">The sequence shown here is derived from an EMBL/GenBank/DDBJ whole genome shotgun (WGS) entry which is preliminary data.</text>
</comment>
<evidence type="ECO:0000313" key="1">
    <source>
        <dbReference type="EMBL" id="ODM10386.1"/>
    </source>
</evidence>
<dbReference type="AlphaFoldDB" id="A0A1E3AQI1"/>